<dbReference type="Proteomes" id="UP000523087">
    <property type="component" value="Unassembled WGS sequence"/>
</dbReference>
<evidence type="ECO:0000313" key="2">
    <source>
        <dbReference type="Proteomes" id="UP000523087"/>
    </source>
</evidence>
<dbReference type="AlphaFoldDB" id="A0A7V9Z5J7"/>
<name>A0A7V9Z5J7_9BACL</name>
<proteinExistence type="predicted"/>
<organism evidence="1 2">
    <name type="scientific">Thermaerobacillus caldiproteolyticus</name>
    <dbReference type="NCBI Taxonomy" id="247480"/>
    <lineage>
        <taxon>Bacteria</taxon>
        <taxon>Bacillati</taxon>
        <taxon>Bacillota</taxon>
        <taxon>Bacilli</taxon>
        <taxon>Bacillales</taxon>
        <taxon>Anoxybacillaceae</taxon>
        <taxon>Thermaerobacillus</taxon>
    </lineage>
</organism>
<dbReference type="EMBL" id="JACDUT010000002">
    <property type="protein sequence ID" value="MBA2874320.1"/>
    <property type="molecule type" value="Genomic_DNA"/>
</dbReference>
<reference evidence="1 2" key="1">
    <citation type="submission" date="2020-07" db="EMBL/GenBank/DDBJ databases">
        <title>Genomic Encyclopedia of Type Strains, Phase IV (KMG-IV): sequencing the most valuable type-strain genomes for metagenomic binning, comparative biology and taxonomic classification.</title>
        <authorList>
            <person name="Goeker M."/>
        </authorList>
    </citation>
    <scope>NUCLEOTIDE SEQUENCE [LARGE SCALE GENOMIC DNA]</scope>
    <source>
        <strain evidence="1 2">DSM 15730</strain>
    </source>
</reference>
<keyword evidence="2" id="KW-1185">Reference proteome</keyword>
<protein>
    <submittedName>
        <fullName evidence="1">Uncharacterized protein</fullName>
    </submittedName>
</protein>
<comment type="caution">
    <text evidence="1">The sequence shown here is derived from an EMBL/GenBank/DDBJ whole genome shotgun (WGS) entry which is preliminary data.</text>
</comment>
<gene>
    <name evidence="1" type="ORF">HNR31_001090</name>
</gene>
<evidence type="ECO:0000313" key="1">
    <source>
        <dbReference type="EMBL" id="MBA2874320.1"/>
    </source>
</evidence>
<dbReference type="RefSeq" id="WP_181555230.1">
    <property type="nucleotide sequence ID" value="NZ_JACDUT010000002.1"/>
</dbReference>
<sequence>MKDKLLVIELDEYGSVPRVFYKGEEIKGKVRVLFDWHTKDDKHFGLPNIEIEYGDYENGSPVCKAIKLSNPFKESERATINYICGFDLSQAKDFTCLGIPSGCGRRTLIQRFKTKLKHLFKLNSNDSIWCRRR</sequence>
<accession>A0A7V9Z5J7</accession>